<comment type="caution">
    <text evidence="5">The sequence shown here is derived from an EMBL/GenBank/DDBJ whole genome shotgun (WGS) entry which is preliminary data.</text>
</comment>
<comment type="function">
    <text evidence="2">Plant non-specific lipid-transfer proteins transfer phospholipids as well as galactolipids across membranes. May play a role in wax or cutin deposition in the cell walls of expanding epidermal cells and certain secretory tissues.</text>
</comment>
<evidence type="ECO:0000313" key="6">
    <source>
        <dbReference type="Proteomes" id="UP001396334"/>
    </source>
</evidence>
<comment type="similarity">
    <text evidence="1 2">Belongs to the plant LTP family.</text>
</comment>
<evidence type="ECO:0000256" key="3">
    <source>
        <dbReference type="SAM" id="SignalP"/>
    </source>
</evidence>
<protein>
    <recommendedName>
        <fullName evidence="2">Non-specific lipid-transfer protein</fullName>
    </recommendedName>
</protein>
<dbReference type="Proteomes" id="UP001396334">
    <property type="component" value="Unassembled WGS sequence"/>
</dbReference>
<sequence>MAGLKLVCGLVLFMLVVEPIGTAALLCGDVASQTTACIGYLQNRGGNRPPSGCCNGVRNIIRQARTTRDRQTLCRCLQAAARALSGINYRLIESLPGKCRVRIPFGINPSTNCNRVR</sequence>
<dbReference type="Pfam" id="PF00234">
    <property type="entry name" value="Tryp_alpha_amyl"/>
    <property type="match status" value="1"/>
</dbReference>
<feature type="domain" description="Bifunctional inhibitor/plant lipid transfer protein/seed storage helical" evidence="4">
    <location>
        <begin position="27"/>
        <end position="113"/>
    </location>
</feature>
<dbReference type="PANTHER" id="PTHR33076">
    <property type="entry name" value="NON-SPECIFIC LIPID-TRANSFER PROTEIN 2-RELATED"/>
    <property type="match status" value="1"/>
</dbReference>
<gene>
    <name evidence="5" type="ORF">V6N11_029652</name>
</gene>
<keyword evidence="3" id="KW-0732">Signal</keyword>
<dbReference type="SMART" id="SM00499">
    <property type="entry name" value="AAI"/>
    <property type="match status" value="1"/>
</dbReference>
<evidence type="ECO:0000313" key="5">
    <source>
        <dbReference type="EMBL" id="KAK8984337.1"/>
    </source>
</evidence>
<dbReference type="PRINTS" id="PR00382">
    <property type="entry name" value="LIPIDTRNSFER"/>
</dbReference>
<reference evidence="5 6" key="1">
    <citation type="journal article" date="2024" name="G3 (Bethesda)">
        <title>Genome assembly of Hibiscus sabdariffa L. provides insights into metabolisms of medicinal natural products.</title>
        <authorList>
            <person name="Kim T."/>
        </authorList>
    </citation>
    <scope>NUCLEOTIDE SEQUENCE [LARGE SCALE GENOMIC DNA]</scope>
    <source>
        <strain evidence="5">TK-2024</strain>
        <tissue evidence="5">Old leaves</tissue>
    </source>
</reference>
<evidence type="ECO:0000256" key="2">
    <source>
        <dbReference type="RuleBase" id="RU000628"/>
    </source>
</evidence>
<accession>A0ABR2P7F2</accession>
<dbReference type="EMBL" id="JBBPBN010000078">
    <property type="protein sequence ID" value="KAK8984337.1"/>
    <property type="molecule type" value="Genomic_DNA"/>
</dbReference>
<proteinExistence type="inferred from homology"/>
<evidence type="ECO:0000259" key="4">
    <source>
        <dbReference type="SMART" id="SM00499"/>
    </source>
</evidence>
<feature type="signal peptide" evidence="3">
    <location>
        <begin position="1"/>
        <end position="24"/>
    </location>
</feature>
<keyword evidence="6" id="KW-1185">Reference proteome</keyword>
<dbReference type="Gene3D" id="1.10.110.10">
    <property type="entry name" value="Plant lipid-transfer and hydrophobic proteins"/>
    <property type="match status" value="1"/>
</dbReference>
<name>A0ABR2P7F2_9ROSI</name>
<keyword evidence="2" id="KW-0813">Transport</keyword>
<keyword evidence="2" id="KW-0446">Lipid-binding</keyword>
<dbReference type="InterPro" id="IPR000528">
    <property type="entry name" value="Plant_nsLTP"/>
</dbReference>
<feature type="chain" id="PRO_5046620515" description="Non-specific lipid-transfer protein" evidence="3">
    <location>
        <begin position="25"/>
        <end position="117"/>
    </location>
</feature>
<dbReference type="InterPro" id="IPR016140">
    <property type="entry name" value="Bifunc_inhib/LTP/seed_store"/>
</dbReference>
<dbReference type="CDD" id="cd01960">
    <property type="entry name" value="nsLTP1"/>
    <property type="match status" value="1"/>
</dbReference>
<dbReference type="InterPro" id="IPR036312">
    <property type="entry name" value="Bifun_inhib/LTP/seed_sf"/>
</dbReference>
<organism evidence="5 6">
    <name type="scientific">Hibiscus sabdariffa</name>
    <name type="common">roselle</name>
    <dbReference type="NCBI Taxonomy" id="183260"/>
    <lineage>
        <taxon>Eukaryota</taxon>
        <taxon>Viridiplantae</taxon>
        <taxon>Streptophyta</taxon>
        <taxon>Embryophyta</taxon>
        <taxon>Tracheophyta</taxon>
        <taxon>Spermatophyta</taxon>
        <taxon>Magnoliopsida</taxon>
        <taxon>eudicotyledons</taxon>
        <taxon>Gunneridae</taxon>
        <taxon>Pentapetalae</taxon>
        <taxon>rosids</taxon>
        <taxon>malvids</taxon>
        <taxon>Malvales</taxon>
        <taxon>Malvaceae</taxon>
        <taxon>Malvoideae</taxon>
        <taxon>Hibiscus</taxon>
    </lineage>
</organism>
<evidence type="ECO:0000256" key="1">
    <source>
        <dbReference type="ARBA" id="ARBA00009748"/>
    </source>
</evidence>
<dbReference type="SUPFAM" id="SSF47699">
    <property type="entry name" value="Bifunctional inhibitor/lipid-transfer protein/seed storage 2S albumin"/>
    <property type="match status" value="1"/>
</dbReference>